<sequence length="77" mass="8701">MFTSKEQGRNPDTLERDHATLIVNRLDDDFAKKRYTDNGIAGNADEAKCKRRLDISSTARLFPAQPSPDIDRLPGIR</sequence>
<dbReference type="EMBL" id="LJYG01000062">
    <property type="protein sequence ID" value="KRQ12744.1"/>
    <property type="molecule type" value="Genomic_DNA"/>
</dbReference>
<dbReference type="Proteomes" id="UP000051936">
    <property type="component" value="Unassembled WGS sequence"/>
</dbReference>
<organism evidence="1 2">
    <name type="scientific">Bradyrhizobium manausense</name>
    <dbReference type="NCBI Taxonomy" id="989370"/>
    <lineage>
        <taxon>Bacteria</taxon>
        <taxon>Pseudomonadati</taxon>
        <taxon>Pseudomonadota</taxon>
        <taxon>Alphaproteobacteria</taxon>
        <taxon>Hyphomicrobiales</taxon>
        <taxon>Nitrobacteraceae</taxon>
        <taxon>Bradyrhizobium</taxon>
    </lineage>
</organism>
<evidence type="ECO:0000313" key="2">
    <source>
        <dbReference type="Proteomes" id="UP000051936"/>
    </source>
</evidence>
<name>A0A0R3DSM1_9BRAD</name>
<dbReference type="AlphaFoldDB" id="A0A0R3DSM1"/>
<proteinExistence type="predicted"/>
<evidence type="ECO:0000313" key="1">
    <source>
        <dbReference type="EMBL" id="KRQ12744.1"/>
    </source>
</evidence>
<dbReference type="STRING" id="989370.AOQ71_16600"/>
<keyword evidence="2" id="KW-1185">Reference proteome</keyword>
<protein>
    <submittedName>
        <fullName evidence="1">Uncharacterized protein</fullName>
    </submittedName>
</protein>
<comment type="caution">
    <text evidence="1">The sequence shown here is derived from an EMBL/GenBank/DDBJ whole genome shotgun (WGS) entry which is preliminary data.</text>
</comment>
<accession>A0A0R3DSM1</accession>
<gene>
    <name evidence="1" type="ORF">AOQ71_16600</name>
</gene>
<reference evidence="1 2" key="1">
    <citation type="submission" date="2015-09" db="EMBL/GenBank/DDBJ databases">
        <title>Draft Genome Sequence of Bradyrhizobium manausense Strain BR 3351T, a Novel Symbiotic Nitrogen-Fixing Alphaproteobacterium Isolated from Brazilian Amazon Rain Forest.</title>
        <authorList>
            <person name="De Araujo J.L."/>
            <person name="Zilli J.E."/>
        </authorList>
    </citation>
    <scope>NUCLEOTIDE SEQUENCE [LARGE SCALE GENOMIC DNA]</scope>
    <source>
        <strain evidence="1 2">BR3351</strain>
    </source>
</reference>